<dbReference type="Proteomes" id="UP000180235">
    <property type="component" value="Chromosome"/>
</dbReference>
<reference evidence="2 3" key="1">
    <citation type="submission" date="2016-10" db="EMBL/GenBank/DDBJ databases">
        <title>Description of Gloeomargarita lithophora gen. nov., sp. nov., a thylakoid-bearing basal-branching cyanobacterium with intracellular carbonates, and proposal for Gloeomargaritales ord. nov.</title>
        <authorList>
            <person name="Moreira D."/>
            <person name="Tavera R."/>
            <person name="Benzerara K."/>
            <person name="Skouri-Panet F."/>
            <person name="Couradeau E."/>
            <person name="Gerard E."/>
            <person name="Loussert C."/>
            <person name="Novelo E."/>
            <person name="Zivanovic Y."/>
            <person name="Lopez-Garcia P."/>
        </authorList>
    </citation>
    <scope>NUCLEOTIDE SEQUENCE [LARGE SCALE GENOMIC DNA]</scope>
    <source>
        <strain evidence="2 3">D10</strain>
    </source>
</reference>
<accession>A0A1J0AAF7</accession>
<evidence type="ECO:0000313" key="3">
    <source>
        <dbReference type="Proteomes" id="UP000180235"/>
    </source>
</evidence>
<dbReference type="AlphaFoldDB" id="A0A1J0AAF7"/>
<organism evidence="2 3">
    <name type="scientific">Gloeomargarita lithophora Alchichica-D10</name>
    <dbReference type="NCBI Taxonomy" id="1188229"/>
    <lineage>
        <taxon>Bacteria</taxon>
        <taxon>Bacillati</taxon>
        <taxon>Cyanobacteriota</taxon>
        <taxon>Cyanophyceae</taxon>
        <taxon>Gloeomargaritales</taxon>
        <taxon>Gloeomargaritaceae</taxon>
        <taxon>Gloeomargarita</taxon>
    </lineage>
</organism>
<keyword evidence="1" id="KW-0472">Membrane</keyword>
<feature type="transmembrane region" description="Helical" evidence="1">
    <location>
        <begin position="89"/>
        <end position="111"/>
    </location>
</feature>
<dbReference type="RefSeq" id="WP_071453566.1">
    <property type="nucleotide sequence ID" value="NZ_CP017675.1"/>
</dbReference>
<name>A0A1J0AAF7_9CYAN</name>
<feature type="transmembrane region" description="Helical" evidence="1">
    <location>
        <begin position="54"/>
        <end position="77"/>
    </location>
</feature>
<keyword evidence="1" id="KW-0812">Transmembrane</keyword>
<keyword evidence="1" id="KW-1133">Transmembrane helix</keyword>
<evidence type="ECO:0000313" key="2">
    <source>
        <dbReference type="EMBL" id="APB32889.1"/>
    </source>
</evidence>
<sequence length="166" mass="18472">MTPRLFTPTNYWPLVVSLTLIFWLGATVVLDMLVMPGLYWGGMMHQSGFASFGYLLFSWFNHAELLCAALVMTSVLAQTLVQPQRYWPGLALAGGLVGIVLLYTYILTPWMGATGLSLDWLDQDVQELVVPSTMNLLHGGYFGLELLKVALGGGLLWWQWRLSSAD</sequence>
<feature type="transmembrane region" description="Helical" evidence="1">
    <location>
        <begin position="139"/>
        <end position="158"/>
    </location>
</feature>
<gene>
    <name evidence="2" type="ORF">GlitD10_0575</name>
</gene>
<protein>
    <recommendedName>
        <fullName evidence="4">DUF4149 domain-containing protein</fullName>
    </recommendedName>
</protein>
<dbReference type="STRING" id="1188229.GlitD10_0575"/>
<feature type="transmembrane region" description="Helical" evidence="1">
    <location>
        <begin position="12"/>
        <end position="34"/>
    </location>
</feature>
<proteinExistence type="predicted"/>
<dbReference type="OrthoDB" id="463671at2"/>
<evidence type="ECO:0000256" key="1">
    <source>
        <dbReference type="SAM" id="Phobius"/>
    </source>
</evidence>
<dbReference type="EMBL" id="CP017675">
    <property type="protein sequence ID" value="APB32889.1"/>
    <property type="molecule type" value="Genomic_DNA"/>
</dbReference>
<keyword evidence="3" id="KW-1185">Reference proteome</keyword>
<evidence type="ECO:0008006" key="4">
    <source>
        <dbReference type="Google" id="ProtNLM"/>
    </source>
</evidence>
<dbReference type="KEGG" id="glt:GlitD10_0575"/>